<accession>A0A812U8W6</accession>
<sequence>MDPCQHEQHEAHKEYAALCQLPGLEATLQSLGVEANAFSCSTQPSAARMAITCCRVLRQALPQVMHEAGEPSETRRLLTSFSERYEQLLEEHMGLQRKCRDLTSKNVKFEALAQQAEAWQSAHQAAIARIEELSSENADLKEQAKLLKQQGIDPKERLHLQQRLIQKDAELQASMHAMRKLEEVMEEQNALVEQNASLKRELRELLTRAEEARESPKVTSVAPETNNNFNQLSDLSARCHAAETELKETSAALEFLLREKGRRLEDEEFLVDRRLVASMLSLYHEHLASGQRALAEQILAQALSILGVPKEAQRSQRSAAQARLAEPLGDAFLDFLEKEATESGTAIHAAGEQTLTGSTLLQPVTETKHSS</sequence>
<protein>
    <submittedName>
        <fullName evidence="2">Uncharacterized protein</fullName>
    </submittedName>
</protein>
<organism evidence="2 3">
    <name type="scientific">Symbiodinium pilosum</name>
    <name type="common">Dinoflagellate</name>
    <dbReference type="NCBI Taxonomy" id="2952"/>
    <lineage>
        <taxon>Eukaryota</taxon>
        <taxon>Sar</taxon>
        <taxon>Alveolata</taxon>
        <taxon>Dinophyceae</taxon>
        <taxon>Suessiales</taxon>
        <taxon>Symbiodiniaceae</taxon>
        <taxon>Symbiodinium</taxon>
    </lineage>
</organism>
<dbReference type="OrthoDB" id="435435at2759"/>
<dbReference type="Proteomes" id="UP000649617">
    <property type="component" value="Unassembled WGS sequence"/>
</dbReference>
<evidence type="ECO:0000313" key="3">
    <source>
        <dbReference type="Proteomes" id="UP000649617"/>
    </source>
</evidence>
<evidence type="ECO:0000256" key="1">
    <source>
        <dbReference type="SAM" id="Coils"/>
    </source>
</evidence>
<feature type="coiled-coil region" evidence="1">
    <location>
        <begin position="181"/>
        <end position="259"/>
    </location>
</feature>
<feature type="coiled-coil region" evidence="1">
    <location>
        <begin position="78"/>
        <end position="150"/>
    </location>
</feature>
<reference evidence="2" key="1">
    <citation type="submission" date="2021-02" db="EMBL/GenBank/DDBJ databases">
        <authorList>
            <person name="Dougan E. K."/>
            <person name="Rhodes N."/>
            <person name="Thang M."/>
            <person name="Chan C."/>
        </authorList>
    </citation>
    <scope>NUCLEOTIDE SEQUENCE</scope>
</reference>
<name>A0A812U8W6_SYMPI</name>
<dbReference type="AlphaFoldDB" id="A0A812U8W6"/>
<comment type="caution">
    <text evidence="2">The sequence shown here is derived from an EMBL/GenBank/DDBJ whole genome shotgun (WGS) entry which is preliminary data.</text>
</comment>
<evidence type="ECO:0000313" key="2">
    <source>
        <dbReference type="EMBL" id="CAE7557061.1"/>
    </source>
</evidence>
<gene>
    <name evidence="2" type="ORF">SPIL2461_LOCUS14852</name>
</gene>
<proteinExistence type="predicted"/>
<dbReference type="EMBL" id="CAJNIZ010035014">
    <property type="protein sequence ID" value="CAE7557061.1"/>
    <property type="molecule type" value="Genomic_DNA"/>
</dbReference>
<keyword evidence="1" id="KW-0175">Coiled coil</keyword>
<keyword evidence="3" id="KW-1185">Reference proteome</keyword>